<dbReference type="Proteomes" id="UP000615455">
    <property type="component" value="Unassembled WGS sequence"/>
</dbReference>
<reference evidence="10" key="1">
    <citation type="journal article" date="2019" name="Int. J. Syst. Evol. Microbiol.">
        <title>The Global Catalogue of Microorganisms (GCM) 10K type strain sequencing project: providing services to taxonomists for standard genome sequencing and annotation.</title>
        <authorList>
            <consortium name="The Broad Institute Genomics Platform"/>
            <consortium name="The Broad Institute Genome Sequencing Center for Infectious Disease"/>
            <person name="Wu L."/>
            <person name="Ma J."/>
        </authorList>
    </citation>
    <scope>NUCLEOTIDE SEQUENCE [LARGE SCALE GENOMIC DNA]</scope>
    <source>
        <strain evidence="10">CGMCC 1.15043</strain>
    </source>
</reference>
<keyword evidence="1 6" id="KW-0645">Protease</keyword>
<evidence type="ECO:0000256" key="6">
    <source>
        <dbReference type="RuleBase" id="RU003983"/>
    </source>
</evidence>
<comment type="caution">
    <text evidence="9">The sequence shown here is derived from an EMBL/GenBank/DDBJ whole genome shotgun (WGS) entry which is preliminary data.</text>
</comment>
<dbReference type="Pfam" id="PF01435">
    <property type="entry name" value="Peptidase_M48"/>
    <property type="match status" value="1"/>
</dbReference>
<keyword evidence="4 6" id="KW-0862">Zinc</keyword>
<organism evidence="9 10">
    <name type="scientific">Paenibacillus marchantiophytorum</name>
    <dbReference type="NCBI Taxonomy" id="1619310"/>
    <lineage>
        <taxon>Bacteria</taxon>
        <taxon>Bacillati</taxon>
        <taxon>Bacillota</taxon>
        <taxon>Bacilli</taxon>
        <taxon>Bacillales</taxon>
        <taxon>Paenibacillaceae</taxon>
        <taxon>Paenibacillus</taxon>
    </lineage>
</organism>
<keyword evidence="7" id="KW-0812">Transmembrane</keyword>
<dbReference type="InterPro" id="IPR052173">
    <property type="entry name" value="Beta-lactam_resp_regulator"/>
</dbReference>
<feature type="transmembrane region" description="Helical" evidence="7">
    <location>
        <begin position="53"/>
        <end position="78"/>
    </location>
</feature>
<keyword evidence="7" id="KW-0472">Membrane</keyword>
<evidence type="ECO:0000259" key="8">
    <source>
        <dbReference type="Pfam" id="PF01435"/>
    </source>
</evidence>
<feature type="transmembrane region" description="Helical" evidence="7">
    <location>
        <begin position="12"/>
        <end position="33"/>
    </location>
</feature>
<keyword evidence="5 6" id="KW-0482">Metalloprotease</keyword>
<evidence type="ECO:0000256" key="1">
    <source>
        <dbReference type="ARBA" id="ARBA00022670"/>
    </source>
</evidence>
<keyword evidence="3 6" id="KW-0378">Hydrolase</keyword>
<sequence>MTTLNQANKTFTLYSIVVFALFFLLIWALFHHIQDVSWMPNLLQFTSDIWFDFRYGHALGESLLVLVALFTFVSLMIYGIKDMYRQYQWNRFIKHQLSKDLTTLLNLKYEELHFPISVLNDAELFAVTSGMFTPRIIISSCLVKSLSDNELKAVLLHEAYHGIHYHPVKKWFLRRLSHVIMYVPMLKGLTAYYSIWIELLADRYAIEQMRNKTYLASALVKIINHAQRSTRMSPMTADFGKTAVNYRLKQVLDLQEQLDVAYCSKKALWSSVAVGILFTSIVIVSCS</sequence>
<dbReference type="CDD" id="cd07326">
    <property type="entry name" value="M56_BlaR1_MecR1_like"/>
    <property type="match status" value="1"/>
</dbReference>
<accession>A0ABQ1EWT4</accession>
<comment type="cofactor">
    <cofactor evidence="6">
        <name>Zn(2+)</name>
        <dbReference type="ChEBI" id="CHEBI:29105"/>
    </cofactor>
    <text evidence="6">Binds 1 zinc ion per subunit.</text>
</comment>
<keyword evidence="2" id="KW-0479">Metal-binding</keyword>
<name>A0ABQ1EWT4_9BACL</name>
<protein>
    <recommendedName>
        <fullName evidence="8">Peptidase M48 domain-containing protein</fullName>
    </recommendedName>
</protein>
<keyword evidence="7" id="KW-1133">Transmembrane helix</keyword>
<proteinExistence type="inferred from homology"/>
<dbReference type="RefSeq" id="WP_189014611.1">
    <property type="nucleotide sequence ID" value="NZ_BMHE01000023.1"/>
</dbReference>
<dbReference type="PANTHER" id="PTHR34978">
    <property type="entry name" value="POSSIBLE SENSOR-TRANSDUCER PROTEIN BLAR"/>
    <property type="match status" value="1"/>
</dbReference>
<keyword evidence="10" id="KW-1185">Reference proteome</keyword>
<dbReference type="EMBL" id="BMHE01000023">
    <property type="protein sequence ID" value="GFZ91002.1"/>
    <property type="molecule type" value="Genomic_DNA"/>
</dbReference>
<evidence type="ECO:0000313" key="10">
    <source>
        <dbReference type="Proteomes" id="UP000615455"/>
    </source>
</evidence>
<feature type="transmembrane region" description="Helical" evidence="7">
    <location>
        <begin position="267"/>
        <end position="286"/>
    </location>
</feature>
<dbReference type="Gene3D" id="3.30.2010.10">
    <property type="entry name" value="Metalloproteases ('zincins'), catalytic domain"/>
    <property type="match status" value="1"/>
</dbReference>
<evidence type="ECO:0000256" key="2">
    <source>
        <dbReference type="ARBA" id="ARBA00022723"/>
    </source>
</evidence>
<evidence type="ECO:0000256" key="5">
    <source>
        <dbReference type="ARBA" id="ARBA00023049"/>
    </source>
</evidence>
<feature type="transmembrane region" description="Helical" evidence="7">
    <location>
        <begin position="179"/>
        <end position="197"/>
    </location>
</feature>
<evidence type="ECO:0000313" key="9">
    <source>
        <dbReference type="EMBL" id="GFZ91002.1"/>
    </source>
</evidence>
<dbReference type="InterPro" id="IPR001915">
    <property type="entry name" value="Peptidase_M48"/>
</dbReference>
<evidence type="ECO:0000256" key="4">
    <source>
        <dbReference type="ARBA" id="ARBA00022833"/>
    </source>
</evidence>
<gene>
    <name evidence="9" type="ORF">GCM10008018_41620</name>
</gene>
<dbReference type="PANTHER" id="PTHR34978:SF3">
    <property type="entry name" value="SLR0241 PROTEIN"/>
    <property type="match status" value="1"/>
</dbReference>
<evidence type="ECO:0000256" key="7">
    <source>
        <dbReference type="SAM" id="Phobius"/>
    </source>
</evidence>
<feature type="domain" description="Peptidase M48" evidence="8">
    <location>
        <begin position="99"/>
        <end position="197"/>
    </location>
</feature>
<evidence type="ECO:0000256" key="3">
    <source>
        <dbReference type="ARBA" id="ARBA00022801"/>
    </source>
</evidence>
<comment type="similarity">
    <text evidence="6">Belongs to the peptidase M48 family.</text>
</comment>